<dbReference type="GO" id="GO:0003796">
    <property type="term" value="F:lysozyme activity"/>
    <property type="evidence" value="ECO:0007669"/>
    <property type="project" value="UniProtKB-EC"/>
</dbReference>
<dbReference type="Pfam" id="PF00959">
    <property type="entry name" value="Phage_lysozyme"/>
    <property type="match status" value="1"/>
</dbReference>
<keyword evidence="10" id="KW-1185">Reference proteome</keyword>
<proteinExistence type="inferred from homology"/>
<dbReference type="Proteomes" id="UP000259683">
    <property type="component" value="Segment"/>
</dbReference>
<dbReference type="InterPro" id="IPR023347">
    <property type="entry name" value="Lysozyme_dom_sf"/>
</dbReference>
<dbReference type="GO" id="GO:0000993">
    <property type="term" value="F:RNA polymerase II complex binding"/>
    <property type="evidence" value="ECO:0007669"/>
    <property type="project" value="TreeGrafter"/>
</dbReference>
<dbReference type="PANTHER" id="PTHR12460:SF0">
    <property type="entry name" value="CID DOMAIN-CONTAINING PROTEIN-RELATED"/>
    <property type="match status" value="1"/>
</dbReference>
<evidence type="ECO:0000256" key="5">
    <source>
        <dbReference type="SAM" id="Coils"/>
    </source>
</evidence>
<dbReference type="GO" id="GO:0098003">
    <property type="term" value="P:viral tail assembly"/>
    <property type="evidence" value="ECO:0007669"/>
    <property type="project" value="UniProtKB-KW"/>
</dbReference>
<dbReference type="InterPro" id="IPR023346">
    <property type="entry name" value="Lysozyme-like_dom_sf"/>
</dbReference>
<feature type="region of interest" description="Disordered" evidence="6">
    <location>
        <begin position="2042"/>
        <end position="2073"/>
    </location>
</feature>
<feature type="domain" description="Bacteriophage tail tape measure C-terminal" evidence="7">
    <location>
        <begin position="1446"/>
        <end position="1505"/>
    </location>
</feature>
<sequence>MQAEALQLTVDSKGAVANLGALSRALDGAGRAFDGFERSVSADANKIDAALQKSMRSAEKAAKVAQLLGQTKINGGSANALKDFASALDSLGRARTFTDAKLKSLQDFIRLLPQIRAPGGVAQLQQFMTALSSAKAPSQAQIRNLSEFLKVLSSYKGSSATRGANQITTFLQALAGAQAPSAATIKRLGDFLNTLSNARGIPNASKIANDLMMVANAAQRASAAFGTLPNNLKGFSAPANGASTAASNLARNAAAAGKTIAGSGAQIASARTHVKGLGVDLGGLGDRFKLSYQAGTVFSALFSSFTIGQFIKGIYDAGIEMAKLQKAMLFTTGSFEGAQKATGEFMGMAQELGLSIDKTAESFGRFSITAKTAGLTADSSKKIFSSVSKALQVVGASNEQTQYAFYGLTQMMQKGKVSSEEFNRQIGEQLPGNAEAGRRALSKLEGRAVSMGEFFKKMSLGSIMSADFVPAWAEEINKMFDPLNAIAQKRPDVALNRLGNAFKLFSATAANAGFMGAAGKSFDELAKKMVVTKDGALELTPEFQALADRIGTNLGKAVKTAGDFLKFLAENIDGVVNAAKILLAIKIGSTLVGWGRDAADAAGAFKLLAEKIGMATAAAAAQQEVKVGTGVAATTADIIASRGRGAGRGATGRPMGSGMMGPAGFAVDVATSFGKRAPQVATNAGRVVQGAEGLAGVTARVGANAAAGAAGQGILGAGATRGLTALAGPLRNVLGLLSNAHPLLKAIYVAVMAAGAAWAIFGNRMTEIQGKQVKVNDILGASFKILGNNLKQGWMDGIGKNFQNFNKWLDEAAKGSGGFVTQIATGLVWLGEFVGKLGQQMAYDLVKPFKQVMAAIEAWKKTGKVSDAIAAADKYNKPGAQPLGQMRSWKDIQAEVEKTAIKTLEDRKNAGVNTAKSPAELAAEAALQRQNAQNAAAEAQGRAEQLRDILSPVKTPTIEELQKSFVDLAAAANKATDNVSAMGAGVATASLMGGDAKDQSYNLIKQFEGYREKAYLDTGRVRAWRAGFGSDTWTDMKGGVHTVTKDSKVGGTEASLDLKRRIGIFQDSAAKTAGQANWDRLADSTKAALTSITYNYGSLPKRLLAAVKTGDNAKIATAVEGLAGDNNGINRKRRMQEAALIRNGKVQAVSATDVEDLAEKYNNARGTWEGLAASLNPGAAAVSDLNKFILTLEDLRKKQEDFNKVKPGAPQIVDTKVLDALIARKKQEVEDLTNPLGKDNRDAEKALEIDRLRANGMEDMASWQEKLNKLQDQGYDLTTMNLDAEKQRFLQVQNANRVLEAQVSLAGKLRDIEAQRIARTGNGFQAAEANAVAGLGIGKETLDQTRNRLKQQGTYDPLVQGIQAQESERRSAAMQSARDQFSEMRATAGLSDKDKRYREAYKSYLKDLTGSQADALSTIEQAATEAERKMAKGYTDLLRQLENPPGFQRWAAALQPFADRLQDIKANFMDGLSDGITAALTGDKFDWRSMLHGISQQLVKAQVDSMLGSVVTAITGKPAALKPEQQAMLAAQTQTDAAMTQGQAAQLQYQAAQTIAQAAAGGGIGATAGAAPGGAIGVLASAQRQAASQVAGAIGQASANGQQALASVSSVLNTALAPTPSYGAANDNIATTGAMDVTNAAMQVAQSQMTVSATSVSLNAAQVNGLGGAGGGLAGSVLNTGLGSISGATPGGVAGGGLGGLFSGIAQGAGSIFSSLTGGANALSNITNNAVSVADNVLKPLIVDSTGGPGFQAAGSFMSSLGKITPPGGAGGIGGLFSSLGSGMSGLLQGAGSIFSMFAGPLLGQLTKPKNKSQKFNTDKPLNGIIGERRAVNLEGRAVGPKQNIIGTILSIATDLFNPVGGIMSAAGLASGAAGAAGGAGGLMSMFGGAGGAGGGLGGIMSLFGGMGGAGGGMGMLGGMGGLGGLFGGMSGQAGGLGGLFGGLSGQGGGLGGLFGGLFGAFEEGGIVGAPVSSVMGAVDFRNAPHYKEGTANTSGGIPSILHPNEAVIPLSRGRAVPVEMNDNARVQPINVSSNFTIVTPDPNGFRQSAGSMIREQNKAQKRAARRNLTPGG</sequence>
<dbReference type="Gene3D" id="1.10.530.40">
    <property type="match status" value="1"/>
</dbReference>
<keyword evidence="5" id="KW-0175">Coiled coil</keyword>
<dbReference type="SUPFAM" id="SSF53955">
    <property type="entry name" value="Lysozyme-like"/>
    <property type="match status" value="1"/>
</dbReference>
<dbReference type="GO" id="GO:0031640">
    <property type="term" value="P:killing of cells of another organism"/>
    <property type="evidence" value="ECO:0007669"/>
    <property type="project" value="UniProtKB-KW"/>
</dbReference>
<dbReference type="EMBL" id="MH588547">
    <property type="protein sequence ID" value="AXQ69743.1"/>
    <property type="molecule type" value="Genomic_DNA"/>
</dbReference>
<dbReference type="InterPro" id="IPR006431">
    <property type="entry name" value="Phage_tape_meas_C"/>
</dbReference>
<evidence type="ECO:0000313" key="10">
    <source>
        <dbReference type="Proteomes" id="UP000259683"/>
    </source>
</evidence>
<feature type="domain" description="Tape measure protein N-terminal" evidence="8">
    <location>
        <begin position="313"/>
        <end position="505"/>
    </location>
</feature>
<evidence type="ECO:0000256" key="6">
    <source>
        <dbReference type="SAM" id="MobiDB-lite"/>
    </source>
</evidence>
<evidence type="ECO:0000313" key="9">
    <source>
        <dbReference type="EMBL" id="AXQ69743.1"/>
    </source>
</evidence>
<protein>
    <recommendedName>
        <fullName evidence="4">Lysozyme</fullName>
        <ecNumber evidence="4">3.2.1.17</ecNumber>
    </recommendedName>
</protein>
<dbReference type="GO" id="GO:0009253">
    <property type="term" value="P:peptidoglycan catabolic process"/>
    <property type="evidence" value="ECO:0007669"/>
    <property type="project" value="InterPro"/>
</dbReference>
<dbReference type="InterPro" id="IPR013491">
    <property type="entry name" value="Tape_meas_N"/>
</dbReference>
<dbReference type="GO" id="GO:0016998">
    <property type="term" value="P:cell wall macromolecule catabolic process"/>
    <property type="evidence" value="ECO:0007669"/>
    <property type="project" value="InterPro"/>
</dbReference>
<comment type="catalytic activity">
    <reaction evidence="4">
        <text>Hydrolysis of (1-&gt;4)-beta-linkages between N-acetylmuramic acid and N-acetyl-D-glucosamine residues in a peptidoglycan and between N-acetyl-D-glucosamine residues in chitodextrins.</text>
        <dbReference type="EC" id="3.2.1.17"/>
    </reaction>
</comment>
<dbReference type="InterPro" id="IPR002196">
    <property type="entry name" value="Glyco_hydro_24"/>
</dbReference>
<evidence type="ECO:0000256" key="4">
    <source>
        <dbReference type="RuleBase" id="RU003788"/>
    </source>
</evidence>
<reference evidence="9" key="2">
    <citation type="submission" date="2021-07" db="EMBL/GenBank/DDBJ databases">
        <title>Giant CbK-like Caulobacter bacteriophages have genetically divergent genomes.</title>
        <authorList>
            <person name="Wilson K."/>
            <person name="Ely B."/>
        </authorList>
    </citation>
    <scope>NUCLEOTIDE SEQUENCE</scope>
</reference>
<organism evidence="9 10">
    <name type="scientific">Caulobacter phage CcrSC</name>
    <dbReference type="NCBI Taxonomy" id="2283272"/>
    <lineage>
        <taxon>Viruses</taxon>
        <taxon>Duplodnaviria</taxon>
        <taxon>Heunggongvirae</taxon>
        <taxon>Uroviricota</taxon>
        <taxon>Caudoviricetes</taxon>
        <taxon>Jeanschmidtviridae</taxon>
        <taxon>Bertelyvirus</taxon>
        <taxon>Bertelyvirus SC</taxon>
    </lineage>
</organism>
<dbReference type="GO" id="GO:0042742">
    <property type="term" value="P:defense response to bacterium"/>
    <property type="evidence" value="ECO:0007669"/>
    <property type="project" value="UniProtKB-KW"/>
</dbReference>
<name>A0A385ED91_9CAUD</name>
<dbReference type="PANTHER" id="PTHR12460">
    <property type="entry name" value="CYCLIN-DEPENDENT KINASE INHIBITOR-RELATED PROTEIN"/>
    <property type="match status" value="1"/>
</dbReference>
<dbReference type="NCBIfam" id="TIGR02675">
    <property type="entry name" value="tape_meas_nterm"/>
    <property type="match status" value="1"/>
</dbReference>
<evidence type="ECO:0000256" key="3">
    <source>
        <dbReference type="ARBA" id="ARBA00022638"/>
    </source>
</evidence>
<evidence type="ECO:0000256" key="1">
    <source>
        <dbReference type="ARBA" id="ARBA00022465"/>
    </source>
</evidence>
<evidence type="ECO:0000256" key="2">
    <source>
        <dbReference type="ARBA" id="ARBA00022529"/>
    </source>
</evidence>
<reference evidence="9" key="1">
    <citation type="submission" date="2018-07" db="EMBL/GenBank/DDBJ databases">
        <authorList>
            <person name="Wilson K.M."/>
            <person name="Ely B."/>
        </authorList>
    </citation>
    <scope>NUCLEOTIDE SEQUENCE</scope>
</reference>
<dbReference type="Pfam" id="PF20155">
    <property type="entry name" value="TMP_3"/>
    <property type="match status" value="1"/>
</dbReference>
<dbReference type="GO" id="GO:0031124">
    <property type="term" value="P:mRNA 3'-end processing"/>
    <property type="evidence" value="ECO:0007669"/>
    <property type="project" value="TreeGrafter"/>
</dbReference>
<gene>
    <name evidence="9" type="ORF">CcrSC_gp161</name>
</gene>
<evidence type="ECO:0000259" key="8">
    <source>
        <dbReference type="Pfam" id="PF20155"/>
    </source>
</evidence>
<accession>A0A385ED91</accession>
<keyword evidence="2 4" id="KW-0929">Antimicrobial</keyword>
<keyword evidence="4" id="KW-0326">Glycosidase</keyword>
<keyword evidence="4" id="KW-0378">Hydrolase</keyword>
<comment type="similarity">
    <text evidence="4">Belongs to the glycosyl hydrolase 24 family.</text>
</comment>
<keyword evidence="1" id="KW-1245">Viral tail assembly</keyword>
<keyword evidence="3 4" id="KW-0081">Bacteriolytic enzyme</keyword>
<dbReference type="Pfam" id="PF09718">
    <property type="entry name" value="Tape_meas_lam_C"/>
    <property type="match status" value="1"/>
</dbReference>
<keyword evidence="1" id="KW-1188">Viral release from host cell</keyword>
<feature type="coiled-coil region" evidence="5">
    <location>
        <begin position="920"/>
        <end position="978"/>
    </location>
</feature>
<dbReference type="EC" id="3.2.1.17" evidence="4"/>
<evidence type="ECO:0000259" key="7">
    <source>
        <dbReference type="Pfam" id="PF09718"/>
    </source>
</evidence>